<dbReference type="AlphaFoldDB" id="A0A0L8FZ29"/>
<proteinExistence type="predicted"/>
<reference evidence="1" key="1">
    <citation type="submission" date="2015-07" db="EMBL/GenBank/DDBJ databases">
        <title>MeaNS - Measles Nucleotide Surveillance Program.</title>
        <authorList>
            <person name="Tran T."/>
            <person name="Druce J."/>
        </authorList>
    </citation>
    <scope>NUCLEOTIDE SEQUENCE</scope>
    <source>
        <strain evidence="1">UCB-OBI-ISO-001</strain>
        <tissue evidence="1">Gonad</tissue>
    </source>
</reference>
<evidence type="ECO:0000313" key="1">
    <source>
        <dbReference type="EMBL" id="KOF69839.1"/>
    </source>
</evidence>
<gene>
    <name evidence="1" type="ORF">OCBIM_22004016mg</name>
</gene>
<organism evidence="1">
    <name type="scientific">Octopus bimaculoides</name>
    <name type="common">California two-spotted octopus</name>
    <dbReference type="NCBI Taxonomy" id="37653"/>
    <lineage>
        <taxon>Eukaryota</taxon>
        <taxon>Metazoa</taxon>
        <taxon>Spiralia</taxon>
        <taxon>Lophotrochozoa</taxon>
        <taxon>Mollusca</taxon>
        <taxon>Cephalopoda</taxon>
        <taxon>Coleoidea</taxon>
        <taxon>Octopodiformes</taxon>
        <taxon>Octopoda</taxon>
        <taxon>Incirrata</taxon>
        <taxon>Octopodidae</taxon>
        <taxon>Octopus</taxon>
    </lineage>
</organism>
<accession>A0A0L8FZ29</accession>
<dbReference type="EMBL" id="KQ425188">
    <property type="protein sequence ID" value="KOF69839.1"/>
    <property type="molecule type" value="Genomic_DNA"/>
</dbReference>
<name>A0A0L8FZ29_OCTBM</name>
<protein>
    <submittedName>
        <fullName evidence="1">Uncharacterized protein</fullName>
    </submittedName>
</protein>
<sequence length="51" mass="6151">MSASMLDHWIYCLRILKYTDMLHQEEVGVWGLYSYTSNFVNRLKKTFMSDQ</sequence>